<dbReference type="EMBL" id="RPFW01000001">
    <property type="protein sequence ID" value="TVZ06962.1"/>
    <property type="molecule type" value="Genomic_DNA"/>
</dbReference>
<keyword evidence="2" id="KW-1185">Reference proteome</keyword>
<protein>
    <submittedName>
        <fullName evidence="1">TIGR03118 family protein</fullName>
    </submittedName>
</protein>
<reference evidence="1 2" key="1">
    <citation type="submission" date="2018-11" db="EMBL/GenBank/DDBJ databases">
        <title>Trebonia kvetii gen.nov., sp.nov., a novel acidophilic actinobacterium, and proposal of the new actinobacterial family Treboniaceae fam. nov.</title>
        <authorList>
            <person name="Rapoport D."/>
            <person name="Sagova-Mareckova M."/>
            <person name="Sedlacek I."/>
            <person name="Provaznik J."/>
            <person name="Kralova S."/>
            <person name="Pavlinic D."/>
            <person name="Benes V."/>
            <person name="Kopecky J."/>
        </authorList>
    </citation>
    <scope>NUCLEOTIDE SEQUENCE [LARGE SCALE GENOMIC DNA]</scope>
    <source>
        <strain evidence="1 2">15Tr583</strain>
    </source>
</reference>
<accession>A0A6P2C690</accession>
<dbReference type="NCBIfam" id="TIGR03118">
    <property type="entry name" value="PEPCTERM_chp_1"/>
    <property type="match status" value="1"/>
</dbReference>
<sequence>MRRTLSNARKITSIATKYAHPGRRAGRIGAAAIGAGLAVTGLTVVAVPAHAAAQPDSFARTLLIANKASYHAKLTDPTLTNAWGLAAGPGTPIWVSDNGSGMAGIYSGGVKGSKVVRDFSVPVPGGNPTGQVFNPDAAAFHVGGPNGSAAVFIVDTDSTGKKQSPGQLEAWDGGAAFVVEDSVKGGAGGKVPAHAVFKGLAIATGPKAGPELFAADVANGKIDVFNKNFKFVSTPGEFKDPKIPAGFVPFNVQNLGGKLYVTYAKQNKAKTDVLVGKGRGFVDVYTVNGKLIKHLAGGGELNAPWGLAIAPKGFGPFGGALLVGNLGNGWINAFNPTTGKYLGWLDTPNGTPIAIPGLWGLEVGNSSFGGSSAVEFSAGPHGYRDGLVGILTPAKPAATGGGW</sequence>
<name>A0A6P2C690_9ACTN</name>
<comment type="caution">
    <text evidence="1">The sequence shown here is derived from an EMBL/GenBank/DDBJ whole genome shotgun (WGS) entry which is preliminary data.</text>
</comment>
<dbReference type="Gene3D" id="2.120.10.30">
    <property type="entry name" value="TolB, C-terminal domain"/>
    <property type="match status" value="1"/>
</dbReference>
<dbReference type="SUPFAM" id="SSF75011">
    <property type="entry name" value="3-carboxy-cis,cis-mucoante lactonizing enzyme"/>
    <property type="match status" value="1"/>
</dbReference>
<gene>
    <name evidence="1" type="ORF">EAS64_06430</name>
</gene>
<proteinExistence type="predicted"/>
<organism evidence="1 2">
    <name type="scientific">Trebonia kvetii</name>
    <dbReference type="NCBI Taxonomy" id="2480626"/>
    <lineage>
        <taxon>Bacteria</taxon>
        <taxon>Bacillati</taxon>
        <taxon>Actinomycetota</taxon>
        <taxon>Actinomycetes</taxon>
        <taxon>Streptosporangiales</taxon>
        <taxon>Treboniaceae</taxon>
        <taxon>Trebonia</taxon>
    </lineage>
</organism>
<evidence type="ECO:0000313" key="1">
    <source>
        <dbReference type="EMBL" id="TVZ06962.1"/>
    </source>
</evidence>
<dbReference type="InterPro" id="IPR011042">
    <property type="entry name" value="6-blade_b-propeller_TolB-like"/>
</dbReference>
<dbReference type="RefSeq" id="WP_145851718.1">
    <property type="nucleotide sequence ID" value="NZ_RPFW01000001.1"/>
</dbReference>
<dbReference type="OrthoDB" id="581621at2"/>
<dbReference type="InterPro" id="IPR017549">
    <property type="entry name" value="APMV_L690"/>
</dbReference>
<dbReference type="Proteomes" id="UP000460272">
    <property type="component" value="Unassembled WGS sequence"/>
</dbReference>
<dbReference type="AlphaFoldDB" id="A0A6P2C690"/>
<evidence type="ECO:0000313" key="2">
    <source>
        <dbReference type="Proteomes" id="UP000460272"/>
    </source>
</evidence>